<organism evidence="7 8">
    <name type="scientific">Trebonia kvetii</name>
    <dbReference type="NCBI Taxonomy" id="2480626"/>
    <lineage>
        <taxon>Bacteria</taxon>
        <taxon>Bacillati</taxon>
        <taxon>Actinomycetota</taxon>
        <taxon>Actinomycetes</taxon>
        <taxon>Streptosporangiales</taxon>
        <taxon>Treboniaceae</taxon>
        <taxon>Trebonia</taxon>
    </lineage>
</organism>
<dbReference type="InterPro" id="IPR016181">
    <property type="entry name" value="Acyl_CoA_acyltransferase"/>
</dbReference>
<evidence type="ECO:0000259" key="6">
    <source>
        <dbReference type="PROSITE" id="PS51186"/>
    </source>
</evidence>
<dbReference type="NCBIfam" id="TIGR03448">
    <property type="entry name" value="mycothiol_MshD"/>
    <property type="match status" value="1"/>
</dbReference>
<comment type="similarity">
    <text evidence="4">Belongs to the acetyltransferase family. MshD subfamily.</text>
</comment>
<dbReference type="InterPro" id="IPR000182">
    <property type="entry name" value="GNAT_dom"/>
</dbReference>
<feature type="binding site" evidence="4">
    <location>
        <position position="315"/>
    </location>
    <ligand>
        <name>1D-myo-inositol 2-(L-cysteinylamino)-2-deoxy-alpha-D-glucopyranoside</name>
        <dbReference type="ChEBI" id="CHEBI:58887"/>
    </ligand>
</feature>
<keyword evidence="3 4" id="KW-0012">Acyltransferase</keyword>
<evidence type="ECO:0000256" key="1">
    <source>
        <dbReference type="ARBA" id="ARBA00022679"/>
    </source>
</evidence>
<feature type="binding site" evidence="4">
    <location>
        <begin position="319"/>
        <end position="321"/>
    </location>
    <ligand>
        <name>acetyl-CoA</name>
        <dbReference type="ChEBI" id="CHEBI:57288"/>
        <label>2</label>
    </ligand>
</feature>
<feature type="binding site" evidence="4">
    <location>
        <begin position="160"/>
        <end position="162"/>
    </location>
    <ligand>
        <name>acetyl-CoA</name>
        <dbReference type="ChEBI" id="CHEBI:57288"/>
        <label>1</label>
    </ligand>
</feature>
<evidence type="ECO:0000256" key="5">
    <source>
        <dbReference type="SAM" id="MobiDB-lite"/>
    </source>
</evidence>
<evidence type="ECO:0000256" key="3">
    <source>
        <dbReference type="ARBA" id="ARBA00023315"/>
    </source>
</evidence>
<dbReference type="SUPFAM" id="SSF55729">
    <property type="entry name" value="Acyl-CoA N-acyltransferases (Nat)"/>
    <property type="match status" value="1"/>
</dbReference>
<dbReference type="EC" id="2.3.1.189" evidence="4"/>
<dbReference type="PROSITE" id="PS51186">
    <property type="entry name" value="GNAT"/>
    <property type="match status" value="1"/>
</dbReference>
<dbReference type="GO" id="GO:0035447">
    <property type="term" value="F:mycothiol synthase activity"/>
    <property type="evidence" value="ECO:0007669"/>
    <property type="project" value="UniProtKB-UniRule"/>
</dbReference>
<feature type="region of interest" description="Disordered" evidence="5">
    <location>
        <begin position="10"/>
        <end position="57"/>
    </location>
</feature>
<comment type="subunit">
    <text evidence="4">Monomer.</text>
</comment>
<sequence length="383" mass="40983">MGIRLLRWHQDSRRTRTAAARQARSRARGADRHGQERWVPLRAGEGRSRGQGKRRPARVRCRDRGGAVIDSPVTITEGSLAPSSVTEVLSLVSAAHAADGFAPLSEDALLHVRHPSADGTRDFQLRLAGGTLGGYSQLALAEAEGEAGGDSPGEEWSGELVIHPGHRNQGLGTALAGALTGGDDGRDIRIWAHGDLPAAAALAKSAGFARIRSLYQMRMSLAGAALPEPVFPAGVTVRTFRPGQDEEAWLGVNGRAFAHHPEQGSWTRQDIDLREAEPWFDPDGFFLAERDGELAGFHWTKVHANGGEGGTPIGEVYVVGVDPGRQGGGLGRALTLVGLTHLRRLGLDAVLLYVDESNTAAVRMYAGLGFTRWSTDVMYQHPG</sequence>
<dbReference type="CDD" id="cd04301">
    <property type="entry name" value="NAT_SF"/>
    <property type="match status" value="1"/>
</dbReference>
<dbReference type="PANTHER" id="PTHR43617:SF31">
    <property type="entry name" value="MYCOTHIOL ACETYLTRANSFERASE"/>
    <property type="match status" value="1"/>
</dbReference>
<reference evidence="7 8" key="1">
    <citation type="submission" date="2018-11" db="EMBL/GenBank/DDBJ databases">
        <title>Trebonia kvetii gen.nov., sp.nov., a novel acidophilic actinobacterium, and proposal of the new actinobacterial family Treboniaceae fam. nov.</title>
        <authorList>
            <person name="Rapoport D."/>
            <person name="Sagova-Mareckova M."/>
            <person name="Sedlacek I."/>
            <person name="Provaznik J."/>
            <person name="Kralova S."/>
            <person name="Pavlinic D."/>
            <person name="Benes V."/>
            <person name="Kopecky J."/>
        </authorList>
    </citation>
    <scope>NUCLEOTIDE SEQUENCE [LARGE SCALE GENOMIC DNA]</scope>
    <source>
        <strain evidence="7 8">15Tr583</strain>
    </source>
</reference>
<comment type="catalytic activity">
    <reaction evidence="4">
        <text>1D-myo-inositol 2-(L-cysteinylamino)-2-deoxy-alpha-D-glucopyranoside + acetyl-CoA = mycothiol + CoA + H(+)</text>
        <dbReference type="Rhea" id="RHEA:26172"/>
        <dbReference type="ChEBI" id="CHEBI:15378"/>
        <dbReference type="ChEBI" id="CHEBI:16768"/>
        <dbReference type="ChEBI" id="CHEBI:57287"/>
        <dbReference type="ChEBI" id="CHEBI:57288"/>
        <dbReference type="ChEBI" id="CHEBI:58887"/>
        <dbReference type="EC" id="2.3.1.189"/>
    </reaction>
</comment>
<evidence type="ECO:0000313" key="8">
    <source>
        <dbReference type="Proteomes" id="UP000460272"/>
    </source>
</evidence>
<feature type="binding site" evidence="4">
    <location>
        <position position="262"/>
    </location>
    <ligand>
        <name>1D-myo-inositol 2-(L-cysteinylamino)-2-deoxy-alpha-D-glucopyranoside</name>
        <dbReference type="ChEBI" id="CHEBI:58887"/>
    </ligand>
</feature>
<dbReference type="HAMAP" id="MF_01698">
    <property type="entry name" value="MshD"/>
    <property type="match status" value="1"/>
</dbReference>
<name>A0A6P2BRM3_9ACTN</name>
<dbReference type="InterPro" id="IPR017813">
    <property type="entry name" value="Mycothiol_AcTrfase"/>
</dbReference>
<evidence type="ECO:0000256" key="4">
    <source>
        <dbReference type="HAMAP-Rule" id="MF_01698"/>
    </source>
</evidence>
<dbReference type="Pfam" id="PF00583">
    <property type="entry name" value="Acetyltransf_1"/>
    <property type="match status" value="1"/>
</dbReference>
<gene>
    <name evidence="4 7" type="primary">mshD</name>
    <name evidence="7" type="ORF">EAS64_28875</name>
</gene>
<dbReference type="Gene3D" id="3.40.630.30">
    <property type="match status" value="1"/>
</dbReference>
<dbReference type="PANTHER" id="PTHR43617">
    <property type="entry name" value="L-AMINO ACID N-ACETYLTRANSFERASE"/>
    <property type="match status" value="1"/>
</dbReference>
<keyword evidence="1 4" id="KW-0808">Transferase</keyword>
<feature type="domain" description="N-acetyltransferase" evidence="6">
    <location>
        <begin position="235"/>
        <end position="383"/>
    </location>
</feature>
<comment type="caution">
    <text evidence="4">Lacks conserved residue(s) required for the propagation of feature annotation.</text>
</comment>
<comment type="caution">
    <text evidence="7">The sequence shown here is derived from an EMBL/GenBank/DDBJ whole genome shotgun (WGS) entry which is preliminary data.</text>
</comment>
<accession>A0A6P2BRM3</accession>
<evidence type="ECO:0000313" key="7">
    <source>
        <dbReference type="EMBL" id="TVZ01518.1"/>
    </source>
</evidence>
<dbReference type="InterPro" id="IPR050276">
    <property type="entry name" value="MshD_Acetyltransferase"/>
</dbReference>
<keyword evidence="2 4" id="KW-0677">Repeat</keyword>
<dbReference type="GO" id="GO:0008999">
    <property type="term" value="F:protein-N-terminal-alanine acetyltransferase activity"/>
    <property type="evidence" value="ECO:0007669"/>
    <property type="project" value="TreeGrafter"/>
</dbReference>
<feature type="binding site" evidence="4">
    <location>
        <begin position="358"/>
        <end position="363"/>
    </location>
    <ligand>
        <name>acetyl-CoA</name>
        <dbReference type="ChEBI" id="CHEBI:57288"/>
        <label>2</label>
    </ligand>
</feature>
<protein>
    <recommendedName>
        <fullName evidence="4">Mycothiol acetyltransferase</fullName>
        <shortName evidence="4">MSH acetyltransferase</shortName>
        <ecNumber evidence="4">2.3.1.189</ecNumber>
    </recommendedName>
    <alternativeName>
        <fullName evidence="4">Mycothiol synthase</fullName>
    </alternativeName>
</protein>
<feature type="binding site" evidence="4">
    <location>
        <position position="353"/>
    </location>
    <ligand>
        <name>1D-myo-inositol 2-(L-cysteinylamino)-2-deoxy-alpha-D-glucopyranoside</name>
        <dbReference type="ChEBI" id="CHEBI:58887"/>
    </ligand>
</feature>
<dbReference type="GO" id="GO:0010125">
    <property type="term" value="P:mycothiol biosynthetic process"/>
    <property type="evidence" value="ECO:0007669"/>
    <property type="project" value="UniProtKB-UniRule"/>
</dbReference>
<feature type="binding site" evidence="4">
    <location>
        <position position="106"/>
    </location>
    <ligand>
        <name>1D-myo-inositol 2-(L-cysteinylamino)-2-deoxy-alpha-D-glucopyranoside</name>
        <dbReference type="ChEBI" id="CHEBI:58887"/>
    </ligand>
</feature>
<dbReference type="EMBL" id="RPFW01000006">
    <property type="protein sequence ID" value="TVZ01518.1"/>
    <property type="molecule type" value="Genomic_DNA"/>
</dbReference>
<feature type="binding site" evidence="4">
    <location>
        <position position="301"/>
    </location>
    <ligand>
        <name>1D-myo-inositol 2-(L-cysteinylamino)-2-deoxy-alpha-D-glucopyranoside</name>
        <dbReference type="ChEBI" id="CHEBI:58887"/>
    </ligand>
</feature>
<feature type="binding site" evidence="4">
    <location>
        <begin position="326"/>
        <end position="332"/>
    </location>
    <ligand>
        <name>acetyl-CoA</name>
        <dbReference type="ChEBI" id="CHEBI:57288"/>
        <label>2</label>
    </ligand>
</feature>
<dbReference type="AlphaFoldDB" id="A0A6P2BRM3"/>
<evidence type="ECO:0000256" key="2">
    <source>
        <dbReference type="ARBA" id="ARBA00022737"/>
    </source>
</evidence>
<keyword evidence="8" id="KW-1185">Reference proteome</keyword>
<dbReference type="OrthoDB" id="3208058at2"/>
<proteinExistence type="inferred from homology"/>
<dbReference type="Proteomes" id="UP000460272">
    <property type="component" value="Unassembled WGS sequence"/>
</dbReference>
<comment type="function">
    <text evidence="4">Catalyzes the transfer of acetyl from acetyl-CoA to desacetylmycothiol (Cys-GlcN-Ins) to form mycothiol.</text>
</comment>